<name>A0A2T9WKR5_NANST</name>
<gene>
    <name evidence="6" type="primary">rps4e</name>
    <name evidence="9" type="ORF">DDW03_001715</name>
    <name evidence="10" type="ORF">DDW03_02490</name>
</gene>
<feature type="domain" description="Small ribosomal subunit protein eS4 central region" evidence="7">
    <location>
        <begin position="97"/>
        <end position="170"/>
    </location>
</feature>
<dbReference type="EMBL" id="QEFP02000008">
    <property type="protein sequence ID" value="MCC5447113.1"/>
    <property type="molecule type" value="Genomic_DNA"/>
</dbReference>
<evidence type="ECO:0000313" key="9">
    <source>
        <dbReference type="EMBL" id="MCC5447113.1"/>
    </source>
</evidence>
<evidence type="ECO:0000256" key="2">
    <source>
        <dbReference type="ARBA" id="ARBA00022884"/>
    </source>
</evidence>
<dbReference type="PROSITE" id="PS50889">
    <property type="entry name" value="S4"/>
    <property type="match status" value="1"/>
</dbReference>
<evidence type="ECO:0000313" key="10">
    <source>
        <dbReference type="EMBL" id="PVU68423.1"/>
    </source>
</evidence>
<comment type="similarity">
    <text evidence="6">Belongs to the eukaryotic ribosomal protein eS4 family.</text>
</comment>
<dbReference type="GO" id="GO:0006412">
    <property type="term" value="P:translation"/>
    <property type="evidence" value="ECO:0007669"/>
    <property type="project" value="UniProtKB-UniRule"/>
</dbReference>
<evidence type="ECO:0000259" key="8">
    <source>
        <dbReference type="Pfam" id="PF08071"/>
    </source>
</evidence>
<reference evidence="9" key="4">
    <citation type="submission" date="2021-11" db="EMBL/GenBank/DDBJ databases">
        <authorList>
            <person name="Munson-Mcgee J."/>
            <person name="Field E."/>
            <person name="Bateson M."/>
            <person name="Rooney C."/>
            <person name="Stepanauskas R."/>
            <person name="Young M."/>
        </authorList>
    </citation>
    <scope>NUCLEOTIDE SEQUENCE</scope>
    <source>
        <strain evidence="9">SCGC AB-777_F03</strain>
    </source>
</reference>
<dbReference type="InterPro" id="IPR013845">
    <property type="entry name" value="Ribosomal_eS4_central_region"/>
</dbReference>
<dbReference type="Pfam" id="PF00900">
    <property type="entry name" value="Ribosomal_S4e"/>
    <property type="match status" value="1"/>
</dbReference>
<evidence type="ECO:0000259" key="7">
    <source>
        <dbReference type="Pfam" id="PF00900"/>
    </source>
</evidence>
<dbReference type="PANTHER" id="PTHR11581:SF0">
    <property type="entry name" value="SMALL RIBOSOMAL SUBUNIT PROTEIN ES4"/>
    <property type="match status" value="1"/>
</dbReference>
<keyword evidence="3 6" id="KW-0689">Ribosomal protein</keyword>
<proteinExistence type="inferred from homology"/>
<evidence type="ECO:0000256" key="4">
    <source>
        <dbReference type="ARBA" id="ARBA00023274"/>
    </source>
</evidence>
<reference evidence="10" key="3">
    <citation type="submission" date="2017-05" db="EMBL/GenBank/DDBJ databases">
        <authorList>
            <person name="Song R."/>
            <person name="Chenine A.L."/>
            <person name="Ruprecht R.M."/>
        </authorList>
    </citation>
    <scope>NUCLEOTIDE SEQUENCE</scope>
    <source>
        <strain evidence="10">SCGC AB-777_F03</strain>
    </source>
</reference>
<keyword evidence="1" id="KW-0699">rRNA-binding</keyword>
<dbReference type="InterPro" id="IPR000876">
    <property type="entry name" value="Ribosomal_eS4"/>
</dbReference>
<evidence type="ECO:0000256" key="6">
    <source>
        <dbReference type="HAMAP-Rule" id="MF_00485"/>
    </source>
</evidence>
<dbReference type="CDD" id="cd00165">
    <property type="entry name" value="S4"/>
    <property type="match status" value="1"/>
</dbReference>
<dbReference type="RefSeq" id="WP_228615338.1">
    <property type="nucleotide sequence ID" value="NZ_QEFP02000008.1"/>
</dbReference>
<sequence>MAHVSNKRHLRNITIPKTWPISRKKYYWIIRPSTNGYKFEYSMPILLWLRDYLKIVKNKKEAKYLLRNEKVLVNNKKIKDLGYSVGLFDVISIKDLNKNYRVVMSNNLKLKLIEIPEQEKDLKIIKIVRKNLVKGGKIQVTGIDGRNFIIDDKDIKTGDSILFNTKENKIEKIIKMNKGNLIYIFYGAKVSTIGRLENIKIFRKPFGHTRFIEYINMDNNKKEETIFDYSVVIGEDKPLITVR</sequence>
<dbReference type="NCBIfam" id="NF003312">
    <property type="entry name" value="PRK04313.1"/>
    <property type="match status" value="1"/>
</dbReference>
<dbReference type="Gene3D" id="3.10.290.10">
    <property type="entry name" value="RNA-binding S4 domain"/>
    <property type="match status" value="1"/>
</dbReference>
<reference evidence="10" key="1">
    <citation type="journal article" date="2015" name="Appl. Environ. Microbiol.">
        <title>Nanoarchaeota, Their Sulfolobales Host, and Nanoarchaeota Virus Distribution across Yellowstone National Park Hot Springs.</title>
        <authorList>
            <person name="Munson-McGee J.H."/>
            <person name="Field E.K."/>
            <person name="Bateson M."/>
            <person name="Rooney C."/>
            <person name="Stepanauskas R."/>
            <person name="Young M.J."/>
        </authorList>
    </citation>
    <scope>NUCLEOTIDE SEQUENCE [LARGE SCALE GENOMIC DNA]</scope>
    <source>
        <strain evidence="10">SCGC AB-777_F03</strain>
    </source>
</reference>
<dbReference type="GO" id="GO:0022627">
    <property type="term" value="C:cytosolic small ribosomal subunit"/>
    <property type="evidence" value="ECO:0007669"/>
    <property type="project" value="TreeGrafter"/>
</dbReference>
<organism evidence="10">
    <name type="scientific">Nanobsidianus stetteri</name>
    <dbReference type="NCBI Taxonomy" id="1294122"/>
    <lineage>
        <taxon>Archaea</taxon>
        <taxon>Nanobdellota</taxon>
        <taxon>Candidatus Nanoarchaeia</taxon>
        <taxon>Nanoarchaeales</taxon>
        <taxon>Nanopusillaceae</taxon>
        <taxon>Candidatus Nanobsidianus</taxon>
    </lineage>
</organism>
<dbReference type="Pfam" id="PF08071">
    <property type="entry name" value="RS4NT"/>
    <property type="match status" value="1"/>
</dbReference>
<dbReference type="InterPro" id="IPR013843">
    <property type="entry name" value="Ribosomal_eS4_N"/>
</dbReference>
<evidence type="ECO:0000256" key="1">
    <source>
        <dbReference type="ARBA" id="ARBA00022730"/>
    </source>
</evidence>
<protein>
    <recommendedName>
        <fullName evidence="5 6">Small ribosomal subunit protein eS4</fullName>
    </recommendedName>
</protein>
<dbReference type="HAMAP" id="MF_00485">
    <property type="entry name" value="Ribosomal_eS4"/>
    <property type="match status" value="1"/>
</dbReference>
<reference evidence="9" key="2">
    <citation type="submission" date="2017-05" db="EMBL/GenBank/DDBJ databases">
        <authorList>
            <person name="Munson-Mcgee J.H."/>
        </authorList>
    </citation>
    <scope>NUCLEOTIDE SEQUENCE</scope>
    <source>
        <strain evidence="9">SCGC AB-777_F03</strain>
    </source>
</reference>
<accession>A0A2T9WKR5</accession>
<dbReference type="PANTHER" id="PTHR11581">
    <property type="entry name" value="30S/40S RIBOSOMAL PROTEIN S4"/>
    <property type="match status" value="1"/>
</dbReference>
<dbReference type="Gene3D" id="2.40.50.740">
    <property type="match status" value="1"/>
</dbReference>
<evidence type="ECO:0000256" key="5">
    <source>
        <dbReference type="ARBA" id="ARBA00035272"/>
    </source>
</evidence>
<dbReference type="GO" id="GO:0003735">
    <property type="term" value="F:structural constituent of ribosome"/>
    <property type="evidence" value="ECO:0007669"/>
    <property type="project" value="InterPro"/>
</dbReference>
<dbReference type="EMBL" id="QEFP01000012">
    <property type="protein sequence ID" value="PVU68423.1"/>
    <property type="molecule type" value="Genomic_DNA"/>
</dbReference>
<keyword evidence="2 6" id="KW-0694">RNA-binding</keyword>
<dbReference type="SUPFAM" id="SSF55174">
    <property type="entry name" value="Alpha-L RNA-binding motif"/>
    <property type="match status" value="1"/>
</dbReference>
<feature type="domain" description="Small ribosomal subunit protein eS4 N-terminal" evidence="8">
    <location>
        <begin position="7"/>
        <end position="34"/>
    </location>
</feature>
<dbReference type="InterPro" id="IPR036986">
    <property type="entry name" value="S4_RNA-bd_sf"/>
</dbReference>
<dbReference type="GO" id="GO:0019843">
    <property type="term" value="F:rRNA binding"/>
    <property type="evidence" value="ECO:0007669"/>
    <property type="project" value="UniProtKB-KW"/>
</dbReference>
<dbReference type="AlphaFoldDB" id="A0A2T9WKR5"/>
<evidence type="ECO:0000256" key="3">
    <source>
        <dbReference type="ARBA" id="ARBA00022980"/>
    </source>
</evidence>
<dbReference type="Proteomes" id="UP000245509">
    <property type="component" value="Unassembled WGS sequence"/>
</dbReference>
<keyword evidence="4 6" id="KW-0687">Ribonucleoprotein</keyword>
<dbReference type="InterPro" id="IPR038237">
    <property type="entry name" value="Ribosomal_eS4_central_sf"/>
</dbReference>
<comment type="caution">
    <text evidence="10">The sequence shown here is derived from an EMBL/GenBank/DDBJ whole genome shotgun (WGS) entry which is preliminary data.</text>
</comment>